<evidence type="ECO:0000259" key="3">
    <source>
        <dbReference type="PROSITE" id="PS51146"/>
    </source>
</evidence>
<feature type="domain" description="KaiC" evidence="3">
    <location>
        <begin position="2"/>
        <end position="248"/>
    </location>
</feature>
<dbReference type="PROSITE" id="PS51146">
    <property type="entry name" value="KAIC"/>
    <property type="match status" value="1"/>
</dbReference>
<keyword evidence="4" id="KW-0808">Transferase</keyword>
<keyword evidence="1" id="KW-0547">Nucleotide-binding</keyword>
<keyword evidence="2" id="KW-0067">ATP-binding</keyword>
<dbReference type="EC" id="2.7.11.1" evidence="4"/>
<name>A0A284VSU0_9EURY</name>
<accession>A0A284VSU0</accession>
<evidence type="ECO:0000313" key="4">
    <source>
        <dbReference type="EMBL" id="SNQ62257.1"/>
    </source>
</evidence>
<dbReference type="InterPro" id="IPR014774">
    <property type="entry name" value="KaiC-like_dom"/>
</dbReference>
<dbReference type="GO" id="GO:0004674">
    <property type="term" value="F:protein serine/threonine kinase activity"/>
    <property type="evidence" value="ECO:0007669"/>
    <property type="project" value="UniProtKB-EC"/>
</dbReference>
<sequence length="252" mass="27710">MGTVKSAIPGLDELIEGGYVENDIILVTGGPGAGKTTFGVQYLIGGVTNYNEPGILVAMEETPSRIIRDSWRFGWDMEKLISRKKLKIIYANPFKYTKFAKTPENSPVCSIAASKNVGDIFRQIQDAAGEIKARRLFIDSITSLKLSSDADARDIVSELVKNLEYLDCTTLMTSEIYGGQSFSVEEYLSAGVIRLHVFRAGGSRVRAIEILKMRGVKHDDSLHPYDIQEKGIVVHPTETVMNDAVSLFDAVG</sequence>
<dbReference type="EMBL" id="FZMP01000213">
    <property type="protein sequence ID" value="SNQ62257.1"/>
    <property type="molecule type" value="Genomic_DNA"/>
</dbReference>
<evidence type="ECO:0000256" key="1">
    <source>
        <dbReference type="ARBA" id="ARBA00022741"/>
    </source>
</evidence>
<protein>
    <submittedName>
        <fullName evidence="4">Putative circadian clock protein, KaiC</fullName>
        <ecNumber evidence="4">2.7.11.1</ecNumber>
    </submittedName>
</protein>
<dbReference type="InterPro" id="IPR027417">
    <property type="entry name" value="P-loop_NTPase"/>
</dbReference>
<dbReference type="SUPFAM" id="SSF52540">
    <property type="entry name" value="P-loop containing nucleoside triphosphate hydrolases"/>
    <property type="match status" value="1"/>
</dbReference>
<dbReference type="Gene3D" id="3.40.50.300">
    <property type="entry name" value="P-loop containing nucleotide triphosphate hydrolases"/>
    <property type="match status" value="1"/>
</dbReference>
<dbReference type="PANTHER" id="PTHR43637:SF1">
    <property type="entry name" value="UPF0273 PROTEIN TM_0370"/>
    <property type="match status" value="1"/>
</dbReference>
<reference evidence="5" key="1">
    <citation type="submission" date="2017-06" db="EMBL/GenBank/DDBJ databases">
        <authorList>
            <person name="Cremers G."/>
        </authorList>
    </citation>
    <scope>NUCLEOTIDE SEQUENCE [LARGE SCALE GENOMIC DNA]</scope>
</reference>
<gene>
    <name evidence="4" type="ORF">MNV_650012</name>
</gene>
<dbReference type="RefSeq" id="WP_096206848.1">
    <property type="nucleotide sequence ID" value="NZ_FZMP01000213.1"/>
</dbReference>
<dbReference type="OrthoDB" id="27015at2157"/>
<dbReference type="PANTHER" id="PTHR43637">
    <property type="entry name" value="UPF0273 PROTEIN TM_0370"/>
    <property type="match status" value="1"/>
</dbReference>
<dbReference type="STRING" id="1392998.ANME2D_00732"/>
<evidence type="ECO:0000256" key="2">
    <source>
        <dbReference type="ARBA" id="ARBA00022840"/>
    </source>
</evidence>
<keyword evidence="5" id="KW-1185">Reference proteome</keyword>
<dbReference type="Pfam" id="PF06745">
    <property type="entry name" value="ATPase"/>
    <property type="match status" value="1"/>
</dbReference>
<dbReference type="InterPro" id="IPR010624">
    <property type="entry name" value="KaiC_dom"/>
</dbReference>
<proteinExistence type="predicted"/>
<organism evidence="4 5">
    <name type="scientific">Candidatus Methanoperedens nitratireducens</name>
    <dbReference type="NCBI Taxonomy" id="1392998"/>
    <lineage>
        <taxon>Archaea</taxon>
        <taxon>Methanobacteriati</taxon>
        <taxon>Methanobacteriota</taxon>
        <taxon>Stenosarchaea group</taxon>
        <taxon>Methanomicrobia</taxon>
        <taxon>Methanosarcinales</taxon>
        <taxon>ANME-2 cluster</taxon>
        <taxon>Candidatus Methanoperedentaceae</taxon>
        <taxon>Candidatus Methanoperedens</taxon>
    </lineage>
</organism>
<dbReference type="Proteomes" id="UP000218615">
    <property type="component" value="Unassembled WGS sequence"/>
</dbReference>
<dbReference type="GO" id="GO:0005524">
    <property type="term" value="F:ATP binding"/>
    <property type="evidence" value="ECO:0007669"/>
    <property type="project" value="UniProtKB-KW"/>
</dbReference>
<evidence type="ECO:0000313" key="5">
    <source>
        <dbReference type="Proteomes" id="UP000218615"/>
    </source>
</evidence>
<dbReference type="AlphaFoldDB" id="A0A284VSU0"/>